<dbReference type="Proteomes" id="UP000273675">
    <property type="component" value="Unassembled WGS sequence"/>
</dbReference>
<name>A0A495DMA0_9PROT</name>
<feature type="domain" description="HTH marR-type" evidence="1">
    <location>
        <begin position="19"/>
        <end position="156"/>
    </location>
</feature>
<evidence type="ECO:0000259" key="1">
    <source>
        <dbReference type="PROSITE" id="PS50995"/>
    </source>
</evidence>
<dbReference type="GO" id="GO:0003700">
    <property type="term" value="F:DNA-binding transcription factor activity"/>
    <property type="evidence" value="ECO:0007669"/>
    <property type="project" value="InterPro"/>
</dbReference>
<protein>
    <submittedName>
        <fullName evidence="2">MarR family transcriptional regulator</fullName>
    </submittedName>
</protein>
<evidence type="ECO:0000313" key="3">
    <source>
        <dbReference type="Proteomes" id="UP000273675"/>
    </source>
</evidence>
<dbReference type="PROSITE" id="PS50995">
    <property type="entry name" value="HTH_MARR_2"/>
    <property type="match status" value="1"/>
</dbReference>
<dbReference type="OrthoDB" id="2287011at2"/>
<dbReference type="Gene3D" id="1.10.10.10">
    <property type="entry name" value="Winged helix-like DNA-binding domain superfamily/Winged helix DNA-binding domain"/>
    <property type="match status" value="1"/>
</dbReference>
<dbReference type="PANTHER" id="PTHR33164:SF43">
    <property type="entry name" value="HTH-TYPE TRANSCRIPTIONAL REPRESSOR YETL"/>
    <property type="match status" value="1"/>
</dbReference>
<dbReference type="GO" id="GO:0006950">
    <property type="term" value="P:response to stress"/>
    <property type="evidence" value="ECO:0007669"/>
    <property type="project" value="TreeGrafter"/>
</dbReference>
<dbReference type="InterPro" id="IPR036390">
    <property type="entry name" value="WH_DNA-bd_sf"/>
</dbReference>
<evidence type="ECO:0000313" key="2">
    <source>
        <dbReference type="EMBL" id="RKR03760.1"/>
    </source>
</evidence>
<dbReference type="PANTHER" id="PTHR33164">
    <property type="entry name" value="TRANSCRIPTIONAL REGULATOR, MARR FAMILY"/>
    <property type="match status" value="1"/>
</dbReference>
<proteinExistence type="predicted"/>
<accession>A0A495DMA0</accession>
<gene>
    <name evidence="2" type="ORF">C7435_0199</name>
</gene>
<dbReference type="EMBL" id="RBIM01000001">
    <property type="protein sequence ID" value="RKR03760.1"/>
    <property type="molecule type" value="Genomic_DNA"/>
</dbReference>
<comment type="caution">
    <text evidence="2">The sequence shown here is derived from an EMBL/GenBank/DDBJ whole genome shotgun (WGS) entry which is preliminary data.</text>
</comment>
<dbReference type="InterPro" id="IPR039422">
    <property type="entry name" value="MarR/SlyA-like"/>
</dbReference>
<dbReference type="Pfam" id="PF12802">
    <property type="entry name" value="MarR_2"/>
    <property type="match status" value="1"/>
</dbReference>
<sequence>MDATARHPETDPRAAVKLWLRLYRPVSLIERELRSRFQREFGVSLSRFDALSALDRAPDGLLMGELSDRLLVTNGNVTGLISRMVADGLATRAALPQDRRSFRVELTDAGRQTFARMARAHADWLAELLADLPGETAAALGSHTETLMHSLRTEQDG</sequence>
<dbReference type="SUPFAM" id="SSF46785">
    <property type="entry name" value="Winged helix' DNA-binding domain"/>
    <property type="match status" value="1"/>
</dbReference>
<dbReference type="InterPro" id="IPR036388">
    <property type="entry name" value="WH-like_DNA-bd_sf"/>
</dbReference>
<organism evidence="2 3">
    <name type="scientific">Maricaulis maris</name>
    <dbReference type="NCBI Taxonomy" id="74318"/>
    <lineage>
        <taxon>Bacteria</taxon>
        <taxon>Pseudomonadati</taxon>
        <taxon>Pseudomonadota</taxon>
        <taxon>Alphaproteobacteria</taxon>
        <taxon>Maricaulales</taxon>
        <taxon>Maricaulaceae</taxon>
        <taxon>Maricaulis</taxon>
    </lineage>
</organism>
<reference evidence="2 3" key="1">
    <citation type="submission" date="2018-10" db="EMBL/GenBank/DDBJ databases">
        <title>Genomic Encyclopedia of Type Strains, Phase IV (KMG-IV): sequencing the most valuable type-strain genomes for metagenomic binning, comparative biology and taxonomic classification.</title>
        <authorList>
            <person name="Goeker M."/>
        </authorList>
    </citation>
    <scope>NUCLEOTIDE SEQUENCE [LARGE SCALE GENOMIC DNA]</scope>
    <source>
        <strain evidence="2 3">DSM 4734</strain>
    </source>
</reference>
<dbReference type="SMART" id="SM00347">
    <property type="entry name" value="HTH_MARR"/>
    <property type="match status" value="1"/>
</dbReference>
<dbReference type="RefSeq" id="WP_121209690.1">
    <property type="nucleotide sequence ID" value="NZ_RBIM01000001.1"/>
</dbReference>
<dbReference type="AlphaFoldDB" id="A0A495DMA0"/>
<dbReference type="InterPro" id="IPR000835">
    <property type="entry name" value="HTH_MarR-typ"/>
</dbReference>